<organism evidence="2 3">
    <name type="scientific">Monosiga brevicollis</name>
    <name type="common">Choanoflagellate</name>
    <dbReference type="NCBI Taxonomy" id="81824"/>
    <lineage>
        <taxon>Eukaryota</taxon>
        <taxon>Choanoflagellata</taxon>
        <taxon>Craspedida</taxon>
        <taxon>Salpingoecidae</taxon>
        <taxon>Monosiga</taxon>
    </lineage>
</organism>
<evidence type="ECO:0000313" key="2">
    <source>
        <dbReference type="EMBL" id="EDQ89420.1"/>
    </source>
</evidence>
<gene>
    <name evidence="2" type="ORF">MONBRDRAFT_37132</name>
</gene>
<dbReference type="InParanoid" id="A9UZT0"/>
<dbReference type="GeneID" id="5891012"/>
<sequence length="274" mass="29054">MALRATPPPSSGNLTEHVYQTSAPDEAFTSTSKSTFRGTAERRPDARPTSNTRHNNPQSKSFKSQMLPSGEVINVSVRTDVDGHGGVALGAAGASEPASSFDMDSTFRSSFKKPTVEPWQQSTTSRFGMSQQPWASTHRRAVGIVPSANPTQLDATATTTTTNTDAYATGTQFHSRFSATSSRRAPTSVDEEALEVLRSVVKEDAMPAVESWLRSAPGFEGEVVKRMMTSVSRAVTPASVDSGLADPFPASGDRAATPDMAAVSKWGGPVSNIV</sequence>
<feature type="compositionally biased region" description="Polar residues" evidence="1">
    <location>
        <begin position="48"/>
        <end position="67"/>
    </location>
</feature>
<protein>
    <submittedName>
        <fullName evidence="2">Uncharacterized protein</fullName>
    </submittedName>
</protein>
<dbReference type="EMBL" id="CH991551">
    <property type="protein sequence ID" value="EDQ89420.1"/>
    <property type="molecule type" value="Genomic_DNA"/>
</dbReference>
<accession>A9UZT0</accession>
<name>A9UZT0_MONBE</name>
<dbReference type="OMA" id="SKWGGPV"/>
<feature type="region of interest" description="Disordered" evidence="1">
    <location>
        <begin position="112"/>
        <end position="137"/>
    </location>
</feature>
<dbReference type="Proteomes" id="UP000001357">
    <property type="component" value="Unassembled WGS sequence"/>
</dbReference>
<reference evidence="2 3" key="1">
    <citation type="journal article" date="2008" name="Nature">
        <title>The genome of the choanoflagellate Monosiga brevicollis and the origin of metazoans.</title>
        <authorList>
            <consortium name="JGI Sequencing"/>
            <person name="King N."/>
            <person name="Westbrook M.J."/>
            <person name="Young S.L."/>
            <person name="Kuo A."/>
            <person name="Abedin M."/>
            <person name="Chapman J."/>
            <person name="Fairclough S."/>
            <person name="Hellsten U."/>
            <person name="Isogai Y."/>
            <person name="Letunic I."/>
            <person name="Marr M."/>
            <person name="Pincus D."/>
            <person name="Putnam N."/>
            <person name="Rokas A."/>
            <person name="Wright K.J."/>
            <person name="Zuzow R."/>
            <person name="Dirks W."/>
            <person name="Good M."/>
            <person name="Goodstein D."/>
            <person name="Lemons D."/>
            <person name="Li W."/>
            <person name="Lyons J.B."/>
            <person name="Morris A."/>
            <person name="Nichols S."/>
            <person name="Richter D.J."/>
            <person name="Salamov A."/>
            <person name="Bork P."/>
            <person name="Lim W.A."/>
            <person name="Manning G."/>
            <person name="Miller W.T."/>
            <person name="McGinnis W."/>
            <person name="Shapiro H."/>
            <person name="Tjian R."/>
            <person name="Grigoriev I.V."/>
            <person name="Rokhsar D."/>
        </authorList>
    </citation>
    <scope>NUCLEOTIDE SEQUENCE [LARGE SCALE GENOMIC DNA]</scope>
    <source>
        <strain evidence="3">MX1 / ATCC 50154</strain>
    </source>
</reference>
<keyword evidence="3" id="KW-1185">Reference proteome</keyword>
<proteinExistence type="predicted"/>
<feature type="region of interest" description="Disordered" evidence="1">
    <location>
        <begin position="1"/>
        <end position="69"/>
    </location>
</feature>
<dbReference type="RefSeq" id="XP_001745996.1">
    <property type="nucleotide sequence ID" value="XM_001745944.1"/>
</dbReference>
<evidence type="ECO:0000256" key="1">
    <source>
        <dbReference type="SAM" id="MobiDB-lite"/>
    </source>
</evidence>
<dbReference type="AlphaFoldDB" id="A9UZT0"/>
<feature type="compositionally biased region" description="Polar residues" evidence="1">
    <location>
        <begin position="118"/>
        <end position="135"/>
    </location>
</feature>
<feature type="compositionally biased region" description="Polar residues" evidence="1">
    <location>
        <begin position="11"/>
        <end position="37"/>
    </location>
</feature>
<feature type="compositionally biased region" description="Pro residues" evidence="1">
    <location>
        <begin position="1"/>
        <end position="10"/>
    </location>
</feature>
<dbReference type="KEGG" id="mbr:MONBRDRAFT_37132"/>
<evidence type="ECO:0000313" key="3">
    <source>
        <dbReference type="Proteomes" id="UP000001357"/>
    </source>
</evidence>